<dbReference type="Gene3D" id="3.80.10.10">
    <property type="entry name" value="Ribonuclease Inhibitor"/>
    <property type="match status" value="1"/>
</dbReference>
<proteinExistence type="predicted"/>
<dbReference type="KEGG" id="mrr:Moror_15022"/>
<dbReference type="AlphaFoldDB" id="V2WRJ6"/>
<dbReference type="InterPro" id="IPR032675">
    <property type="entry name" value="LRR_dom_sf"/>
</dbReference>
<dbReference type="OrthoDB" id="3190489at2759"/>
<dbReference type="HOGENOM" id="CLU_048772_0_0_1"/>
<dbReference type="EMBL" id="AWSO01001658">
    <property type="protein sequence ID" value="ESK83131.1"/>
    <property type="molecule type" value="Genomic_DNA"/>
</dbReference>
<sequence length="363" mass="41279">MAAEAPFEIWDNILKIANDSRTWCSAYQVSKLLHRVAVSSIYRKFVLDTPTKAVLCLKTLKANPFIASSVKHLTFIRQRMFEPYLRSFFRLLSDVLCKLSNLKGLCFECMDCTKSTSQLLFFAASFPLLRRVHLAMPSSEYQHIIPFLARHQAQLEELSLLPTDARSTVPQLQSLTTTESMALTLLSNVRMPLLRAVKVVFGSSFHINVSSDVIVDAVRGYNKNNQECQEGRTHLKRLIVAYRGGLNLNLIESVSCSIPNLVELDVTGFVCLRVRADEEIGWNNETLSLVGDYLSRMPKLTTFKWNAFYGQVDRALNLDQQYALIVSYGNKCPSLQTCQIPYGVSWKRILHEVWIPVCTDLVW</sequence>
<evidence type="ECO:0000313" key="1">
    <source>
        <dbReference type="EMBL" id="ESK83131.1"/>
    </source>
</evidence>
<evidence type="ECO:0008006" key="3">
    <source>
        <dbReference type="Google" id="ProtNLM"/>
    </source>
</evidence>
<name>V2WRJ6_MONRO</name>
<keyword evidence="2" id="KW-1185">Reference proteome</keyword>
<protein>
    <recommendedName>
        <fullName evidence="3">F-box domain-containing protein</fullName>
    </recommendedName>
</protein>
<accession>V2WRJ6</accession>
<gene>
    <name evidence="1" type="ORF">Moror_15022</name>
</gene>
<dbReference type="Proteomes" id="UP000017559">
    <property type="component" value="Unassembled WGS sequence"/>
</dbReference>
<feature type="non-terminal residue" evidence="1">
    <location>
        <position position="363"/>
    </location>
</feature>
<comment type="caution">
    <text evidence="1">The sequence shown here is derived from an EMBL/GenBank/DDBJ whole genome shotgun (WGS) entry which is preliminary data.</text>
</comment>
<evidence type="ECO:0000313" key="2">
    <source>
        <dbReference type="Proteomes" id="UP000017559"/>
    </source>
</evidence>
<organism evidence="1 2">
    <name type="scientific">Moniliophthora roreri (strain MCA 2997)</name>
    <name type="common">Cocoa frosty pod rot fungus</name>
    <name type="synonym">Crinipellis roreri</name>
    <dbReference type="NCBI Taxonomy" id="1381753"/>
    <lineage>
        <taxon>Eukaryota</taxon>
        <taxon>Fungi</taxon>
        <taxon>Dikarya</taxon>
        <taxon>Basidiomycota</taxon>
        <taxon>Agaricomycotina</taxon>
        <taxon>Agaricomycetes</taxon>
        <taxon>Agaricomycetidae</taxon>
        <taxon>Agaricales</taxon>
        <taxon>Marasmiineae</taxon>
        <taxon>Marasmiaceae</taxon>
        <taxon>Moniliophthora</taxon>
    </lineage>
</organism>
<reference evidence="1 2" key="1">
    <citation type="journal article" date="2014" name="BMC Genomics">
        <title>Genome and secretome analysis of the hemibiotrophic fungal pathogen, Moniliophthora roreri, which causes frosty pod rot disease of cacao: mechanisms of the biotrophic and necrotrophic phases.</title>
        <authorList>
            <person name="Meinhardt L.W."/>
            <person name="Costa G.G.L."/>
            <person name="Thomazella D.P.T."/>
            <person name="Teixeira P.J.P.L."/>
            <person name="Carazzolle M.F."/>
            <person name="Schuster S.C."/>
            <person name="Carlson J.E."/>
            <person name="Guiltinan M.J."/>
            <person name="Mieczkowski P."/>
            <person name="Farmer A."/>
            <person name="Ramaraj T."/>
            <person name="Crozier J."/>
            <person name="Davis R.E."/>
            <person name="Shao J."/>
            <person name="Melnick R.L."/>
            <person name="Pereira G.A.G."/>
            <person name="Bailey B.A."/>
        </authorList>
    </citation>
    <scope>NUCLEOTIDE SEQUENCE [LARGE SCALE GENOMIC DNA]</scope>
    <source>
        <strain evidence="1 2">MCA 2997</strain>
    </source>
</reference>